<dbReference type="SUPFAM" id="SSF52540">
    <property type="entry name" value="P-loop containing nucleoside triphosphate hydrolases"/>
    <property type="match status" value="1"/>
</dbReference>
<dbReference type="RefSeq" id="XP_033593445.1">
    <property type="nucleotide sequence ID" value="XM_033738798.1"/>
</dbReference>
<dbReference type="GeneID" id="54479799"/>
<evidence type="ECO:0000313" key="2">
    <source>
        <dbReference type="EMBL" id="KAF2486876.1"/>
    </source>
</evidence>
<feature type="region of interest" description="Disordered" evidence="1">
    <location>
        <begin position="189"/>
        <end position="209"/>
    </location>
</feature>
<name>A0A6A6Q4I6_9PEZI</name>
<evidence type="ECO:0008006" key="4">
    <source>
        <dbReference type="Google" id="ProtNLM"/>
    </source>
</evidence>
<evidence type="ECO:0000313" key="3">
    <source>
        <dbReference type="Proteomes" id="UP000799767"/>
    </source>
</evidence>
<proteinExistence type="predicted"/>
<accession>A0A6A6Q4I6</accession>
<organism evidence="2 3">
    <name type="scientific">Neohortaea acidophila</name>
    <dbReference type="NCBI Taxonomy" id="245834"/>
    <lineage>
        <taxon>Eukaryota</taxon>
        <taxon>Fungi</taxon>
        <taxon>Dikarya</taxon>
        <taxon>Ascomycota</taxon>
        <taxon>Pezizomycotina</taxon>
        <taxon>Dothideomycetes</taxon>
        <taxon>Dothideomycetidae</taxon>
        <taxon>Mycosphaerellales</taxon>
        <taxon>Teratosphaeriaceae</taxon>
        <taxon>Neohortaea</taxon>
    </lineage>
</organism>
<dbReference type="AlphaFoldDB" id="A0A6A6Q4I6"/>
<dbReference type="PANTHER" id="PTHR36978:SF4">
    <property type="entry name" value="P-LOOP CONTAINING NUCLEOSIDE TRIPHOSPHATE HYDROLASE PROTEIN"/>
    <property type="match status" value="1"/>
</dbReference>
<dbReference type="EMBL" id="MU001632">
    <property type="protein sequence ID" value="KAF2486876.1"/>
    <property type="molecule type" value="Genomic_DNA"/>
</dbReference>
<sequence>MAPRVLVLSPPRMGTQSVADALIILGYERVYHMREVGKNGHARQWADLLHARFGEQPRQLRREDFEPLLGDFDALADFPASIFAEDLIQLYPEAKVILLQRDEDAWFRSMESTLGRPRSEDEAPSPMQPLRDAYRKYCWKDDFATYGREYLRSYEALVRAKTPRERLLEFPTAGGWEPLCRFLHKDLPDVEYPNRDDHREWKGERETRS</sequence>
<dbReference type="InterPro" id="IPR027417">
    <property type="entry name" value="P-loop_NTPase"/>
</dbReference>
<gene>
    <name evidence="2" type="ORF">BDY17DRAFT_88581</name>
</gene>
<dbReference type="OrthoDB" id="408152at2759"/>
<dbReference type="Pfam" id="PF17784">
    <property type="entry name" value="Sulfotransfer_4"/>
    <property type="match status" value="1"/>
</dbReference>
<evidence type="ECO:0000256" key="1">
    <source>
        <dbReference type="SAM" id="MobiDB-lite"/>
    </source>
</evidence>
<dbReference type="InterPro" id="IPR040632">
    <property type="entry name" value="Sulfotransfer_4"/>
</dbReference>
<dbReference type="Gene3D" id="3.40.50.300">
    <property type="entry name" value="P-loop containing nucleotide triphosphate hydrolases"/>
    <property type="match status" value="1"/>
</dbReference>
<dbReference type="Proteomes" id="UP000799767">
    <property type="component" value="Unassembled WGS sequence"/>
</dbReference>
<reference evidence="2" key="1">
    <citation type="journal article" date="2020" name="Stud. Mycol.">
        <title>101 Dothideomycetes genomes: a test case for predicting lifestyles and emergence of pathogens.</title>
        <authorList>
            <person name="Haridas S."/>
            <person name="Albert R."/>
            <person name="Binder M."/>
            <person name="Bloem J."/>
            <person name="Labutti K."/>
            <person name="Salamov A."/>
            <person name="Andreopoulos B."/>
            <person name="Baker S."/>
            <person name="Barry K."/>
            <person name="Bills G."/>
            <person name="Bluhm B."/>
            <person name="Cannon C."/>
            <person name="Castanera R."/>
            <person name="Culley D."/>
            <person name="Daum C."/>
            <person name="Ezra D."/>
            <person name="Gonzalez J."/>
            <person name="Henrissat B."/>
            <person name="Kuo A."/>
            <person name="Liang C."/>
            <person name="Lipzen A."/>
            <person name="Lutzoni F."/>
            <person name="Magnuson J."/>
            <person name="Mondo S."/>
            <person name="Nolan M."/>
            <person name="Ohm R."/>
            <person name="Pangilinan J."/>
            <person name="Park H.-J."/>
            <person name="Ramirez L."/>
            <person name="Alfaro M."/>
            <person name="Sun H."/>
            <person name="Tritt A."/>
            <person name="Yoshinaga Y."/>
            <person name="Zwiers L.-H."/>
            <person name="Turgeon B."/>
            <person name="Goodwin S."/>
            <person name="Spatafora J."/>
            <person name="Crous P."/>
            <person name="Grigoriev I."/>
        </authorList>
    </citation>
    <scope>NUCLEOTIDE SEQUENCE</scope>
    <source>
        <strain evidence="2">CBS 113389</strain>
    </source>
</reference>
<keyword evidence="3" id="KW-1185">Reference proteome</keyword>
<protein>
    <recommendedName>
        <fullName evidence="4">P-loop containing nucleoside triphosphate hydrolase protein</fullName>
    </recommendedName>
</protein>
<dbReference type="PANTHER" id="PTHR36978">
    <property type="entry name" value="P-LOOP CONTAINING NUCLEOTIDE TRIPHOSPHATE HYDROLASE"/>
    <property type="match status" value="1"/>
</dbReference>